<dbReference type="CDD" id="cd20491">
    <property type="entry name" value="cupin_KduI_C"/>
    <property type="match status" value="1"/>
</dbReference>
<dbReference type="AlphaFoldDB" id="A0A547PD90"/>
<reference evidence="9 10" key="1">
    <citation type="submission" date="2019-06" db="EMBL/GenBank/DDBJ databases">
        <title>Erythrobacter insulae sp. nov., isolated from a tidal flat.</title>
        <authorList>
            <person name="Yoon J.-H."/>
        </authorList>
    </citation>
    <scope>NUCLEOTIDE SEQUENCE [LARGE SCALE GENOMIC DNA]</scope>
    <source>
        <strain evidence="9 10">JBTF-M21</strain>
    </source>
</reference>
<accession>A0A547PD90</accession>
<sequence length="301" mass="33838">MHKHSRKSNFIQKQSYIQKPEFTVNLDRKFAADQQRYRTMRNEELRESFVVADLMAEGELVLTLSDIDRGIVGSAVPLKEALEFSSFAELGGGAFTARREVGVINIGSHGSVTVGNERFAMERLDSLYIGRGEHPVKFESDDPASPARFYLVSYPAHTAYPHKLVKQDQANRIDLGEKATCNERTIFQPLRPGIVESCQLVMGFTCIAEGSVWNTFPPHTHDRRSEFYFYFDLADDARVFHFMGRPDELKALPLSNEEAALSPSWSMHCGVGSGAYSFIWSMGGENQEFDDMDHVPQAALA</sequence>
<comment type="cofactor">
    <cofactor evidence="2">
        <name>Zn(2+)</name>
        <dbReference type="ChEBI" id="CHEBI:29105"/>
    </cofactor>
</comment>
<keyword evidence="7" id="KW-0862">Zinc</keyword>
<comment type="pathway">
    <text evidence="3">Glycan metabolism; pectin degradation; 2-dehydro-3-deoxy-D-gluconate from pectin: step 4/5.</text>
</comment>
<dbReference type="InterPro" id="IPR011051">
    <property type="entry name" value="RmlC_Cupin_sf"/>
</dbReference>
<evidence type="ECO:0000313" key="10">
    <source>
        <dbReference type="Proteomes" id="UP000316343"/>
    </source>
</evidence>
<dbReference type="Gene3D" id="2.60.120.10">
    <property type="entry name" value="Jelly Rolls"/>
    <property type="match status" value="1"/>
</dbReference>
<organism evidence="9 10">
    <name type="scientific">Erythrobacter insulae</name>
    <dbReference type="NCBI Taxonomy" id="2584124"/>
    <lineage>
        <taxon>Bacteria</taxon>
        <taxon>Pseudomonadati</taxon>
        <taxon>Pseudomonadota</taxon>
        <taxon>Alphaproteobacteria</taxon>
        <taxon>Sphingomonadales</taxon>
        <taxon>Erythrobacteraceae</taxon>
        <taxon>Erythrobacter/Porphyrobacter group</taxon>
        <taxon>Erythrobacter</taxon>
    </lineage>
</organism>
<protein>
    <recommendedName>
        <fullName evidence="5">5-dehydro-4-deoxy-D-glucuronate isomerase</fullName>
        <ecNumber evidence="5">5.3.1.17</ecNumber>
    </recommendedName>
</protein>
<gene>
    <name evidence="9" type="primary">kduI</name>
    <name evidence="9" type="ORF">FGU71_09680</name>
</gene>
<evidence type="ECO:0000256" key="5">
    <source>
        <dbReference type="ARBA" id="ARBA00012547"/>
    </source>
</evidence>
<dbReference type="PANTHER" id="PTHR38461:SF1">
    <property type="entry name" value="4-DEOXY-L-THREO-5-HEXOSULOSE-URONATE KETOL-ISOMERASE"/>
    <property type="match status" value="1"/>
</dbReference>
<dbReference type="EMBL" id="VHJK01000001">
    <property type="protein sequence ID" value="TRD12100.1"/>
    <property type="molecule type" value="Genomic_DNA"/>
</dbReference>
<keyword evidence="8 9" id="KW-0413">Isomerase</keyword>
<dbReference type="EC" id="5.3.1.17" evidence="5"/>
<proteinExistence type="inferred from homology"/>
<comment type="caution">
    <text evidence="9">The sequence shown here is derived from an EMBL/GenBank/DDBJ whole genome shotgun (WGS) entry which is preliminary data.</text>
</comment>
<keyword evidence="6" id="KW-0479">Metal-binding</keyword>
<dbReference type="GO" id="GO:0019698">
    <property type="term" value="P:D-galacturonate catabolic process"/>
    <property type="evidence" value="ECO:0007669"/>
    <property type="project" value="TreeGrafter"/>
</dbReference>
<evidence type="ECO:0000256" key="4">
    <source>
        <dbReference type="ARBA" id="ARBA00008086"/>
    </source>
</evidence>
<evidence type="ECO:0000256" key="1">
    <source>
        <dbReference type="ARBA" id="ARBA00000552"/>
    </source>
</evidence>
<dbReference type="InterPro" id="IPR027449">
    <property type="entry name" value="KduI_N"/>
</dbReference>
<evidence type="ECO:0000256" key="6">
    <source>
        <dbReference type="ARBA" id="ARBA00022723"/>
    </source>
</evidence>
<evidence type="ECO:0000256" key="7">
    <source>
        <dbReference type="ARBA" id="ARBA00022833"/>
    </source>
</evidence>
<dbReference type="GO" id="GO:0008697">
    <property type="term" value="F:4-deoxy-L-threo-5-hexosulose-uronate ketol-isomerase activity"/>
    <property type="evidence" value="ECO:0007669"/>
    <property type="project" value="UniProtKB-EC"/>
</dbReference>
<dbReference type="InterPro" id="IPR007045">
    <property type="entry name" value="KduI"/>
</dbReference>
<dbReference type="CDD" id="cd20294">
    <property type="entry name" value="cupin_KduI_N"/>
    <property type="match status" value="1"/>
</dbReference>
<evidence type="ECO:0000256" key="8">
    <source>
        <dbReference type="ARBA" id="ARBA00023235"/>
    </source>
</evidence>
<dbReference type="GO" id="GO:0045490">
    <property type="term" value="P:pectin catabolic process"/>
    <property type="evidence" value="ECO:0007669"/>
    <property type="project" value="UniProtKB-UniPathway"/>
</dbReference>
<dbReference type="Proteomes" id="UP000316343">
    <property type="component" value="Unassembled WGS sequence"/>
</dbReference>
<dbReference type="InterPro" id="IPR014710">
    <property type="entry name" value="RmlC-like_jellyroll"/>
</dbReference>
<dbReference type="GO" id="GO:0042840">
    <property type="term" value="P:D-glucuronate catabolic process"/>
    <property type="evidence" value="ECO:0007669"/>
    <property type="project" value="TreeGrafter"/>
</dbReference>
<dbReference type="PANTHER" id="PTHR38461">
    <property type="entry name" value="4-DEOXY-L-THREO-5-HEXOSULOSE-URONATE KETOL-ISOMERASE"/>
    <property type="match status" value="1"/>
</dbReference>
<dbReference type="GO" id="GO:0046872">
    <property type="term" value="F:metal ion binding"/>
    <property type="evidence" value="ECO:0007669"/>
    <property type="project" value="UniProtKB-KW"/>
</dbReference>
<evidence type="ECO:0000313" key="9">
    <source>
        <dbReference type="EMBL" id="TRD12100.1"/>
    </source>
</evidence>
<dbReference type="SUPFAM" id="SSF51182">
    <property type="entry name" value="RmlC-like cupins"/>
    <property type="match status" value="1"/>
</dbReference>
<dbReference type="Gene3D" id="2.60.120.520">
    <property type="entry name" value="pectin degrading enzyme 5-keto 4- deoxyuronate isomerase, domain 1"/>
    <property type="match status" value="1"/>
</dbReference>
<dbReference type="NCBIfam" id="NF002091">
    <property type="entry name" value="PRK00924.1"/>
    <property type="match status" value="1"/>
</dbReference>
<dbReference type="OrthoDB" id="9770644at2"/>
<comment type="catalytic activity">
    <reaction evidence="1">
        <text>5-dehydro-4-deoxy-D-glucuronate = 3-deoxy-D-glycero-2,5-hexodiulosonate</text>
        <dbReference type="Rhea" id="RHEA:23896"/>
        <dbReference type="ChEBI" id="CHEBI:17117"/>
        <dbReference type="ChEBI" id="CHEBI:29071"/>
        <dbReference type="EC" id="5.3.1.17"/>
    </reaction>
</comment>
<evidence type="ECO:0000256" key="3">
    <source>
        <dbReference type="ARBA" id="ARBA00005148"/>
    </source>
</evidence>
<evidence type="ECO:0000256" key="2">
    <source>
        <dbReference type="ARBA" id="ARBA00001947"/>
    </source>
</evidence>
<name>A0A547PD90_9SPHN</name>
<dbReference type="Pfam" id="PF04962">
    <property type="entry name" value="KduI"/>
    <property type="match status" value="1"/>
</dbReference>
<comment type="similarity">
    <text evidence="4">Belongs to the KduI family.</text>
</comment>
<dbReference type="UniPathway" id="UPA00545">
    <property type="reaction ID" value="UER00826"/>
</dbReference>
<keyword evidence="10" id="KW-1185">Reference proteome</keyword>
<dbReference type="InterPro" id="IPR021120">
    <property type="entry name" value="KduI/IolB_isomerase"/>
</dbReference>